<dbReference type="RefSeq" id="WP_316782408.1">
    <property type="nucleotide sequence ID" value="NZ_JASMWN010000037.1"/>
</dbReference>
<keyword evidence="2" id="KW-0255">Endonuclease</keyword>
<protein>
    <submittedName>
        <fullName evidence="2">Endonuclease/exonuclease/phosphatase family protein</fullName>
    </submittedName>
</protein>
<keyword evidence="3" id="KW-1185">Reference proteome</keyword>
<keyword evidence="2" id="KW-0378">Hydrolase</keyword>
<proteinExistence type="predicted"/>
<dbReference type="InterPro" id="IPR036691">
    <property type="entry name" value="Endo/exonu/phosph_ase_sf"/>
</dbReference>
<dbReference type="SUPFAM" id="SSF56219">
    <property type="entry name" value="DNase I-like"/>
    <property type="match status" value="1"/>
</dbReference>
<organism evidence="2 3">
    <name type="scientific">Sedimentitalea todarodis</name>
    <dbReference type="NCBI Taxonomy" id="1631240"/>
    <lineage>
        <taxon>Bacteria</taxon>
        <taxon>Pseudomonadati</taxon>
        <taxon>Pseudomonadota</taxon>
        <taxon>Alphaproteobacteria</taxon>
        <taxon>Rhodobacterales</taxon>
        <taxon>Paracoccaceae</taxon>
        <taxon>Sedimentitalea</taxon>
    </lineage>
</organism>
<feature type="domain" description="Endonuclease/exonuclease/phosphatase" evidence="1">
    <location>
        <begin position="41"/>
        <end position="245"/>
    </location>
</feature>
<evidence type="ECO:0000259" key="1">
    <source>
        <dbReference type="Pfam" id="PF03372"/>
    </source>
</evidence>
<evidence type="ECO:0000313" key="3">
    <source>
        <dbReference type="Proteomes" id="UP001255416"/>
    </source>
</evidence>
<keyword evidence="2" id="KW-0540">Nuclease</keyword>
<comment type="caution">
    <text evidence="2">The sequence shown here is derived from an EMBL/GenBank/DDBJ whole genome shotgun (WGS) entry which is preliminary data.</text>
</comment>
<evidence type="ECO:0000313" key="2">
    <source>
        <dbReference type="EMBL" id="MDU9006956.1"/>
    </source>
</evidence>
<accession>A0ABU3VLB0</accession>
<dbReference type="Pfam" id="PF03372">
    <property type="entry name" value="Exo_endo_phos"/>
    <property type="match status" value="1"/>
</dbReference>
<dbReference type="GO" id="GO:0004519">
    <property type="term" value="F:endonuclease activity"/>
    <property type="evidence" value="ECO:0007669"/>
    <property type="project" value="UniProtKB-KW"/>
</dbReference>
<sequence>MIVLSLCAIYQGYRIFPFTQWATAEIALSPGISEDVHVSLISANVLMENTHHDAVVDLIGQEAPDVLFLMETDQVWVNALEPVLDSYETVLRHPLDNHYGLIFATNLPAQSVETVFLSHDETPTLLAELEGPTGRFFFVGLHPRPPVPGQDTEERDAQIKRAAQVADRERLPVVAMGDFNDVAWSHTSERFKEYGGFKDPRMGRGMLPSFDAKSWWMRFPIDQLYLTDRLALISFDRLSAVGSDHFPMRAVIAVEDHGAR</sequence>
<gene>
    <name evidence="2" type="ORF">QO231_24325</name>
</gene>
<dbReference type="Gene3D" id="3.60.10.10">
    <property type="entry name" value="Endonuclease/exonuclease/phosphatase"/>
    <property type="match status" value="1"/>
</dbReference>
<reference evidence="3" key="1">
    <citation type="submission" date="2023-05" db="EMBL/GenBank/DDBJ databases">
        <title>Sedimentitalea sp. nov. JM2-8.</title>
        <authorList>
            <person name="Huang J."/>
        </authorList>
    </citation>
    <scope>NUCLEOTIDE SEQUENCE [LARGE SCALE GENOMIC DNA]</scope>
    <source>
        <strain evidence="3">KHS03</strain>
    </source>
</reference>
<name>A0ABU3VLB0_9RHOB</name>
<dbReference type="Proteomes" id="UP001255416">
    <property type="component" value="Unassembled WGS sequence"/>
</dbReference>
<dbReference type="InterPro" id="IPR005135">
    <property type="entry name" value="Endo/exonuclease/phosphatase"/>
</dbReference>
<dbReference type="EMBL" id="JASMWN010000037">
    <property type="protein sequence ID" value="MDU9006956.1"/>
    <property type="molecule type" value="Genomic_DNA"/>
</dbReference>